<feature type="transmembrane region" description="Helical" evidence="1">
    <location>
        <begin position="336"/>
        <end position="365"/>
    </location>
</feature>
<evidence type="ECO:0000313" key="2">
    <source>
        <dbReference type="EMBL" id="CAI2192074.1"/>
    </source>
</evidence>
<dbReference type="Proteomes" id="UP001153678">
    <property type="component" value="Unassembled WGS sequence"/>
</dbReference>
<protein>
    <submittedName>
        <fullName evidence="2">13505_t:CDS:1</fullName>
    </submittedName>
</protein>
<evidence type="ECO:0000256" key="1">
    <source>
        <dbReference type="SAM" id="Phobius"/>
    </source>
</evidence>
<keyword evidence="1" id="KW-0812">Transmembrane</keyword>
<sequence>MLLPTIPTTPTTPTTFLAIGCTGFGKSTIGQLLCDVDTDVKGVASSTLCEATLFENKDGSFRYIDTAGLNDSGGLTDEDTFHNILRLLQQHSKDNIFNIHKILWFCAESVRKTANLQKEAKFIQRLSDYIDKENDRAKFWKNVLIVTKGTFPLEDLNQGPISAAYDTVKEYMDDDFENIFTVDHFPCWIFDLKPGDKKFSKMNPEDRIEMFNAYSKDEIKTALQKYVNNDSIIKIKFIKTRCKKCVETGDPRLFIDKCHPLTREKRHDIENEQYHPKPAEWQHVGKRIYRHWNQDDEVIEKPKVDSSTVGAATSTVGSLTAGAYALNIAAAAQPGIFFGGGAIAGTIALPIVAAVGLAAAGGYFVHEKIAENYKCQLCNKKYTEKGCIEECDQCNKKWDNEKGCILKHACCNKPEEESGCNWRERCLNCGETDQKLTTDGCKEYCQRCEKEWGKSEGCESNVQHDIDSDIDD</sequence>
<dbReference type="SUPFAM" id="SSF52540">
    <property type="entry name" value="P-loop containing nucleoside triphosphate hydrolases"/>
    <property type="match status" value="1"/>
</dbReference>
<comment type="caution">
    <text evidence="2">The sequence shown here is derived from an EMBL/GenBank/DDBJ whole genome shotgun (WGS) entry which is preliminary data.</text>
</comment>
<keyword evidence="1" id="KW-0472">Membrane</keyword>
<keyword evidence="1" id="KW-1133">Transmembrane helix</keyword>
<proteinExistence type="predicted"/>
<gene>
    <name evidence="2" type="ORF">FWILDA_LOCUS15393</name>
</gene>
<organism evidence="2 3">
    <name type="scientific">Funneliformis geosporum</name>
    <dbReference type="NCBI Taxonomy" id="1117311"/>
    <lineage>
        <taxon>Eukaryota</taxon>
        <taxon>Fungi</taxon>
        <taxon>Fungi incertae sedis</taxon>
        <taxon>Mucoromycota</taxon>
        <taxon>Glomeromycotina</taxon>
        <taxon>Glomeromycetes</taxon>
        <taxon>Glomerales</taxon>
        <taxon>Glomeraceae</taxon>
        <taxon>Funneliformis</taxon>
    </lineage>
</organism>
<keyword evidence="3" id="KW-1185">Reference proteome</keyword>
<dbReference type="InterPro" id="IPR027417">
    <property type="entry name" value="P-loop_NTPase"/>
</dbReference>
<evidence type="ECO:0000313" key="3">
    <source>
        <dbReference type="Proteomes" id="UP001153678"/>
    </source>
</evidence>
<dbReference type="EMBL" id="CAMKVN010007999">
    <property type="protein sequence ID" value="CAI2192074.1"/>
    <property type="molecule type" value="Genomic_DNA"/>
</dbReference>
<name>A0A9W4WWK8_9GLOM</name>
<reference evidence="2" key="1">
    <citation type="submission" date="2022-08" db="EMBL/GenBank/DDBJ databases">
        <authorList>
            <person name="Kallberg Y."/>
            <person name="Tangrot J."/>
            <person name="Rosling A."/>
        </authorList>
    </citation>
    <scope>NUCLEOTIDE SEQUENCE</scope>
    <source>
        <strain evidence="2">Wild A</strain>
    </source>
</reference>
<dbReference type="OrthoDB" id="2313066at2759"/>
<accession>A0A9W4WWK8</accession>
<dbReference type="Gene3D" id="3.40.50.300">
    <property type="entry name" value="P-loop containing nucleotide triphosphate hydrolases"/>
    <property type="match status" value="1"/>
</dbReference>
<dbReference type="AlphaFoldDB" id="A0A9W4WWK8"/>